<evidence type="ECO:0000256" key="11">
    <source>
        <dbReference type="SAM" id="Coils"/>
    </source>
</evidence>
<dbReference type="GO" id="GO:0006935">
    <property type="term" value="P:chemotaxis"/>
    <property type="evidence" value="ECO:0007669"/>
    <property type="project" value="UniProtKB-KW"/>
</dbReference>
<dbReference type="GO" id="GO:0007165">
    <property type="term" value="P:signal transduction"/>
    <property type="evidence" value="ECO:0007669"/>
    <property type="project" value="UniProtKB-KW"/>
</dbReference>
<dbReference type="Gene3D" id="1.20.120.30">
    <property type="entry name" value="Aspartate receptor, ligand-binding domain"/>
    <property type="match status" value="1"/>
</dbReference>
<evidence type="ECO:0000256" key="12">
    <source>
        <dbReference type="SAM" id="Phobius"/>
    </source>
</evidence>
<evidence type="ECO:0000259" key="13">
    <source>
        <dbReference type="PROSITE" id="PS50111"/>
    </source>
</evidence>
<reference evidence="15" key="1">
    <citation type="submission" date="2023-09" db="EMBL/GenBank/DDBJ databases">
        <title>First report of Pseudomonas coleopterorum DJ13 causing leaf spot on Rhododendron pulchrum Sweet in China.</title>
        <authorList>
            <person name="Zhang Y."/>
        </authorList>
    </citation>
    <scope>NUCLEOTIDE SEQUENCE</scope>
    <source>
        <strain evidence="15">DJ13</strain>
    </source>
</reference>
<keyword evidence="8 10" id="KW-0807">Transducer</keyword>
<evidence type="ECO:0000259" key="14">
    <source>
        <dbReference type="PROSITE" id="PS50885"/>
    </source>
</evidence>
<evidence type="ECO:0000256" key="10">
    <source>
        <dbReference type="PROSITE-ProRule" id="PRU00284"/>
    </source>
</evidence>
<keyword evidence="11" id="KW-0175">Coiled coil</keyword>
<dbReference type="CDD" id="cd11386">
    <property type="entry name" value="MCP_signal"/>
    <property type="match status" value="1"/>
</dbReference>
<evidence type="ECO:0000256" key="8">
    <source>
        <dbReference type="ARBA" id="ARBA00023224"/>
    </source>
</evidence>
<keyword evidence="4" id="KW-0145">Chemotaxis</keyword>
<keyword evidence="5 12" id="KW-0812">Transmembrane</keyword>
<dbReference type="PANTHER" id="PTHR32089:SF120">
    <property type="entry name" value="METHYL-ACCEPTING CHEMOTAXIS PROTEIN TLPQ"/>
    <property type="match status" value="1"/>
</dbReference>
<dbReference type="FunFam" id="1.10.287.950:FF:000001">
    <property type="entry name" value="Methyl-accepting chemotaxis sensory transducer"/>
    <property type="match status" value="1"/>
</dbReference>
<dbReference type="AlphaFoldDB" id="A0AAJ6MRY5"/>
<dbReference type="SMART" id="SM00283">
    <property type="entry name" value="MA"/>
    <property type="match status" value="1"/>
</dbReference>
<comment type="similarity">
    <text evidence="9">Belongs to the methyl-accepting chemotaxis (MCP) protein family.</text>
</comment>
<feature type="domain" description="HAMP" evidence="14">
    <location>
        <begin position="217"/>
        <end position="269"/>
    </location>
</feature>
<dbReference type="InterPro" id="IPR004089">
    <property type="entry name" value="MCPsignal_dom"/>
</dbReference>
<comment type="subcellular location">
    <subcellularLocation>
        <location evidence="1">Cell membrane</location>
        <topology evidence="1">Multi-pass membrane protein</topology>
    </subcellularLocation>
</comment>
<dbReference type="InterPro" id="IPR003660">
    <property type="entry name" value="HAMP_dom"/>
</dbReference>
<evidence type="ECO:0000256" key="5">
    <source>
        <dbReference type="ARBA" id="ARBA00022692"/>
    </source>
</evidence>
<evidence type="ECO:0000256" key="7">
    <source>
        <dbReference type="ARBA" id="ARBA00023136"/>
    </source>
</evidence>
<dbReference type="Pfam" id="PF12729">
    <property type="entry name" value="4HB_MCP_1"/>
    <property type="match status" value="1"/>
</dbReference>
<feature type="transmembrane region" description="Helical" evidence="12">
    <location>
        <begin position="196"/>
        <end position="215"/>
    </location>
</feature>
<dbReference type="Proteomes" id="UP001258207">
    <property type="component" value="Chromosome"/>
</dbReference>
<feature type="coiled-coil region" evidence="11">
    <location>
        <begin position="264"/>
        <end position="291"/>
    </location>
</feature>
<dbReference type="GO" id="GO:0005886">
    <property type="term" value="C:plasma membrane"/>
    <property type="evidence" value="ECO:0007669"/>
    <property type="project" value="UniProtKB-SubCell"/>
</dbReference>
<organism evidence="15 16">
    <name type="scientific">Pseudomonas coleopterorum</name>
    <dbReference type="NCBI Taxonomy" id="1605838"/>
    <lineage>
        <taxon>Bacteria</taxon>
        <taxon>Pseudomonadati</taxon>
        <taxon>Pseudomonadota</taxon>
        <taxon>Gammaproteobacteria</taxon>
        <taxon>Pseudomonadales</taxon>
        <taxon>Pseudomonadaceae</taxon>
        <taxon>Pseudomonas</taxon>
    </lineage>
</organism>
<keyword evidence="6 12" id="KW-1133">Transmembrane helix</keyword>
<accession>A0AAJ6MRY5</accession>
<dbReference type="SUPFAM" id="SSF58104">
    <property type="entry name" value="Methyl-accepting chemotaxis protein (MCP) signaling domain"/>
    <property type="match status" value="1"/>
</dbReference>
<evidence type="ECO:0000256" key="1">
    <source>
        <dbReference type="ARBA" id="ARBA00004651"/>
    </source>
</evidence>
<evidence type="ECO:0000256" key="4">
    <source>
        <dbReference type="ARBA" id="ARBA00022500"/>
    </source>
</evidence>
<keyword evidence="2" id="KW-1003">Cell membrane</keyword>
<dbReference type="PROSITE" id="PS50885">
    <property type="entry name" value="HAMP"/>
    <property type="match status" value="1"/>
</dbReference>
<evidence type="ECO:0000313" key="16">
    <source>
        <dbReference type="Proteomes" id="UP001258207"/>
    </source>
</evidence>
<evidence type="ECO:0000256" key="3">
    <source>
        <dbReference type="ARBA" id="ARBA00022481"/>
    </source>
</evidence>
<gene>
    <name evidence="15" type="ORF">RI108_13940</name>
</gene>
<dbReference type="SMART" id="SM00304">
    <property type="entry name" value="HAMP"/>
    <property type="match status" value="1"/>
</dbReference>
<dbReference type="Pfam" id="PF00015">
    <property type="entry name" value="MCPsignal"/>
    <property type="match status" value="1"/>
</dbReference>
<evidence type="ECO:0000256" key="9">
    <source>
        <dbReference type="ARBA" id="ARBA00029447"/>
    </source>
</evidence>
<dbReference type="InterPro" id="IPR004090">
    <property type="entry name" value="Chemotax_Me-accpt_rcpt"/>
</dbReference>
<dbReference type="GO" id="GO:0004888">
    <property type="term" value="F:transmembrane signaling receptor activity"/>
    <property type="evidence" value="ECO:0007669"/>
    <property type="project" value="InterPro"/>
</dbReference>
<feature type="domain" description="Methyl-accepting transducer" evidence="13">
    <location>
        <begin position="274"/>
        <end position="510"/>
    </location>
</feature>
<dbReference type="EMBL" id="CP134081">
    <property type="protein sequence ID" value="WNC08411.1"/>
    <property type="molecule type" value="Genomic_DNA"/>
</dbReference>
<evidence type="ECO:0000313" key="15">
    <source>
        <dbReference type="EMBL" id="WNC08411.1"/>
    </source>
</evidence>
<evidence type="ECO:0000256" key="6">
    <source>
        <dbReference type="ARBA" id="ARBA00022989"/>
    </source>
</evidence>
<dbReference type="RefSeq" id="WP_310791306.1">
    <property type="nucleotide sequence ID" value="NZ_CP134081.1"/>
</dbReference>
<dbReference type="PROSITE" id="PS50111">
    <property type="entry name" value="CHEMOTAXIS_TRANSDUC_2"/>
    <property type="match status" value="1"/>
</dbReference>
<dbReference type="CDD" id="cd06225">
    <property type="entry name" value="HAMP"/>
    <property type="match status" value="1"/>
</dbReference>
<dbReference type="PRINTS" id="PR00260">
    <property type="entry name" value="CHEMTRNSDUCR"/>
</dbReference>
<dbReference type="InterPro" id="IPR035440">
    <property type="entry name" value="4HB_MCP_dom_sf"/>
</dbReference>
<name>A0AAJ6MRY5_9PSED</name>
<dbReference type="Gene3D" id="1.10.287.950">
    <property type="entry name" value="Methyl-accepting chemotaxis protein"/>
    <property type="match status" value="1"/>
</dbReference>
<dbReference type="Pfam" id="PF00672">
    <property type="entry name" value="HAMP"/>
    <property type="match status" value="1"/>
</dbReference>
<protein>
    <submittedName>
        <fullName evidence="15">Methyl-accepting chemotaxis protein</fullName>
    </submittedName>
</protein>
<dbReference type="SUPFAM" id="SSF47170">
    <property type="entry name" value="Aspartate receptor, ligand-binding domain"/>
    <property type="match status" value="1"/>
</dbReference>
<keyword evidence="3" id="KW-0488">Methylation</keyword>
<proteinExistence type="inferred from homology"/>
<dbReference type="InterPro" id="IPR024478">
    <property type="entry name" value="HlyB_4HB_MCP"/>
</dbReference>
<sequence>MTWLRDAKLSTKMLVAFGLCAFITLAVGVLGARGISQLSDSLKNVFANNLVSVSKTAEAKSKAIAQLKDLYALIAAHAENDSQSVKDTIRQAMTTNQADSEKAFAIYRKTPLADDERAAGDQMERDWPIYQAQIQKVLTVLDSGNVQGARALMSGEIQQAYRTVMDELTIMVESNNRQIAEGARDAEEQEQAAITVLYIGIALAFLAALALGLFISRLISRPIATAVASAQLIAKGDLTHSIGSAARDETGQLLTALGEMQEGLKATIHQIADASNQLASAAEELNAVTEDGSRGLLRQNDEIQQAATAVTEMTSAVEEVARNAISTSEASKTASSQATDGLVQARNAVDAVNNATVEIQSSTTIVEDLAVQVRDIGKVLDVIRGIAEQTNLLALNAAIEAARAGEQGRGFAVVADEVRALAARTQSSTGEIESMIGAVRSRADQAVAAMGKSQGLVGDTQVLAKATGEALQSIATGIAQINDRNLVIASACEEQAHVAREVDRNLINIQDLSTQTAAGAHQTSASTQDLSRLATSFNDLVSRFRL</sequence>
<dbReference type="PANTHER" id="PTHR32089">
    <property type="entry name" value="METHYL-ACCEPTING CHEMOTAXIS PROTEIN MCPB"/>
    <property type="match status" value="1"/>
</dbReference>
<keyword evidence="7 12" id="KW-0472">Membrane</keyword>
<evidence type="ECO:0000256" key="2">
    <source>
        <dbReference type="ARBA" id="ARBA00022475"/>
    </source>
</evidence>